<dbReference type="Proteomes" id="UP000027265">
    <property type="component" value="Unassembled WGS sequence"/>
</dbReference>
<proteinExistence type="predicted"/>
<reference evidence="3" key="1">
    <citation type="journal article" date="2014" name="Proc. Natl. Acad. Sci. U.S.A.">
        <title>Extensive sampling of basidiomycete genomes demonstrates inadequacy of the white-rot/brown-rot paradigm for wood decay fungi.</title>
        <authorList>
            <person name="Riley R."/>
            <person name="Salamov A.A."/>
            <person name="Brown D.W."/>
            <person name="Nagy L.G."/>
            <person name="Floudas D."/>
            <person name="Held B.W."/>
            <person name="Levasseur A."/>
            <person name="Lombard V."/>
            <person name="Morin E."/>
            <person name="Otillar R."/>
            <person name="Lindquist E.A."/>
            <person name="Sun H."/>
            <person name="LaButti K.M."/>
            <person name="Schmutz J."/>
            <person name="Jabbour D."/>
            <person name="Luo H."/>
            <person name="Baker S.E."/>
            <person name="Pisabarro A.G."/>
            <person name="Walton J.D."/>
            <person name="Blanchette R.A."/>
            <person name="Henrissat B."/>
            <person name="Martin F."/>
            <person name="Cullen D."/>
            <person name="Hibbett D.S."/>
            <person name="Grigoriev I.V."/>
        </authorList>
    </citation>
    <scope>NUCLEOTIDE SEQUENCE [LARGE SCALE GENOMIC DNA]</scope>
    <source>
        <strain evidence="3">MUCL 33604</strain>
    </source>
</reference>
<feature type="transmembrane region" description="Helical" evidence="1">
    <location>
        <begin position="129"/>
        <end position="149"/>
    </location>
</feature>
<evidence type="ECO:0000313" key="2">
    <source>
        <dbReference type="EMBL" id="KDQ60605.1"/>
    </source>
</evidence>
<accession>A0A067Q358</accession>
<dbReference type="HOGENOM" id="CLU_128912_0_0_1"/>
<keyword evidence="3" id="KW-1185">Reference proteome</keyword>
<keyword evidence="1" id="KW-0812">Transmembrane</keyword>
<dbReference type="AlphaFoldDB" id="A0A067Q358"/>
<keyword evidence="1" id="KW-1133">Transmembrane helix</keyword>
<organism evidence="2 3">
    <name type="scientific">Jaapia argillacea MUCL 33604</name>
    <dbReference type="NCBI Taxonomy" id="933084"/>
    <lineage>
        <taxon>Eukaryota</taxon>
        <taxon>Fungi</taxon>
        <taxon>Dikarya</taxon>
        <taxon>Basidiomycota</taxon>
        <taxon>Agaricomycotina</taxon>
        <taxon>Agaricomycetes</taxon>
        <taxon>Agaricomycetidae</taxon>
        <taxon>Jaapiales</taxon>
        <taxon>Jaapiaceae</taxon>
        <taxon>Jaapia</taxon>
    </lineage>
</organism>
<feature type="transmembrane region" description="Helical" evidence="1">
    <location>
        <begin position="57"/>
        <end position="75"/>
    </location>
</feature>
<dbReference type="OrthoDB" id="2524788at2759"/>
<protein>
    <submittedName>
        <fullName evidence="2">Uncharacterized protein</fullName>
    </submittedName>
</protein>
<dbReference type="EMBL" id="KL197713">
    <property type="protein sequence ID" value="KDQ60605.1"/>
    <property type="molecule type" value="Genomic_DNA"/>
</dbReference>
<evidence type="ECO:0000313" key="3">
    <source>
        <dbReference type="Proteomes" id="UP000027265"/>
    </source>
</evidence>
<feature type="transmembrane region" description="Helical" evidence="1">
    <location>
        <begin position="107"/>
        <end position="124"/>
    </location>
</feature>
<gene>
    <name evidence="2" type="ORF">JAAARDRAFT_190775</name>
</gene>
<sequence>MSTSTEQSLAARSADTEALVRTSMSKGYQLCSLLTPPAYTAFVLLRRGRSHFSVNSFLRATWLGGVAGVAGGGAVEYVRSRNSSDTTLRTRRIRAAYNTDSIRADDHSTIGAILFAVLTPAVFWKRARIVHLVLGGAGVGSAIGVLSHYCRTLSGDPPPRLQIPISPSVPPSS</sequence>
<dbReference type="InParanoid" id="A0A067Q358"/>
<evidence type="ECO:0000256" key="1">
    <source>
        <dbReference type="SAM" id="Phobius"/>
    </source>
</evidence>
<keyword evidence="1" id="KW-0472">Membrane</keyword>
<name>A0A067Q358_9AGAM</name>